<keyword evidence="3" id="KW-1185">Reference proteome</keyword>
<proteinExistence type="predicted"/>
<dbReference type="KEGG" id="pcor:KS4_19010"/>
<gene>
    <name evidence="2" type="ORF">KS4_19010</name>
</gene>
<dbReference type="EMBL" id="CP036425">
    <property type="protein sequence ID" value="QDU33843.1"/>
    <property type="molecule type" value="Genomic_DNA"/>
</dbReference>
<keyword evidence="1" id="KW-0812">Transmembrane</keyword>
<feature type="transmembrane region" description="Helical" evidence="1">
    <location>
        <begin position="96"/>
        <end position="115"/>
    </location>
</feature>
<feature type="transmembrane region" description="Helical" evidence="1">
    <location>
        <begin position="289"/>
        <end position="310"/>
    </location>
</feature>
<feature type="transmembrane region" description="Helical" evidence="1">
    <location>
        <begin position="69"/>
        <end position="89"/>
    </location>
</feature>
<feature type="transmembrane region" description="Helical" evidence="1">
    <location>
        <begin position="43"/>
        <end position="63"/>
    </location>
</feature>
<evidence type="ECO:0000256" key="1">
    <source>
        <dbReference type="SAM" id="Phobius"/>
    </source>
</evidence>
<evidence type="ECO:0000313" key="2">
    <source>
        <dbReference type="EMBL" id="QDU33843.1"/>
    </source>
</evidence>
<protein>
    <recommendedName>
        <fullName evidence="4">DUF4203 domain-containing protein</fullName>
    </recommendedName>
</protein>
<sequence length="347" mass="36659">MNGIDYILGQSNILPIGLTIAMGVAMAVGLVLWLIGRSIAKPACVISGLVLGGIGGLAAATYWQLEGLMILPLIVGFALAGALLSGLLFRLWMGISGGILLAVLGPLCMFVWQGADVTILNDEPQTDSVQSEDASSLLGPIKNVIAESKEPDATETQNQITTLVTSVVSSVTSDDAESKEKSEDPDWADSVIKTVLNADDQSSSMDDGEASGDAISNPVDKVVQSELAQKFIATINGMRDRASDQITTWWNVRTQEEKMSIGIAAMAGGLIGLLFGLIAPYWAASAESALVGAILILLPGMNLAEVYLPVAEPYLPNSPRSILVFLGLITVIGVLIQWMIFRRSADK</sequence>
<dbReference type="RefSeq" id="WP_145077214.1">
    <property type="nucleotide sequence ID" value="NZ_CP036425.1"/>
</dbReference>
<keyword evidence="1" id="KW-1133">Transmembrane helix</keyword>
<feature type="transmembrane region" description="Helical" evidence="1">
    <location>
        <begin position="12"/>
        <end position="36"/>
    </location>
</feature>
<accession>A0A517YUB7</accession>
<reference evidence="2 3" key="1">
    <citation type="submission" date="2019-02" db="EMBL/GenBank/DDBJ databases">
        <title>Deep-cultivation of Planctomycetes and their phenomic and genomic characterization uncovers novel biology.</title>
        <authorList>
            <person name="Wiegand S."/>
            <person name="Jogler M."/>
            <person name="Boedeker C."/>
            <person name="Pinto D."/>
            <person name="Vollmers J."/>
            <person name="Rivas-Marin E."/>
            <person name="Kohn T."/>
            <person name="Peeters S.H."/>
            <person name="Heuer A."/>
            <person name="Rast P."/>
            <person name="Oberbeckmann S."/>
            <person name="Bunk B."/>
            <person name="Jeske O."/>
            <person name="Meyerdierks A."/>
            <person name="Storesund J.E."/>
            <person name="Kallscheuer N."/>
            <person name="Luecker S."/>
            <person name="Lage O.M."/>
            <person name="Pohl T."/>
            <person name="Merkel B.J."/>
            <person name="Hornburger P."/>
            <person name="Mueller R.-W."/>
            <person name="Bruemmer F."/>
            <person name="Labrenz M."/>
            <person name="Spormann A.M."/>
            <person name="Op den Camp H."/>
            <person name="Overmann J."/>
            <person name="Amann R."/>
            <person name="Jetten M.S.M."/>
            <person name="Mascher T."/>
            <person name="Medema M.H."/>
            <person name="Devos D.P."/>
            <person name="Kaster A.-K."/>
            <person name="Ovreas L."/>
            <person name="Rohde M."/>
            <person name="Galperin M.Y."/>
            <person name="Jogler C."/>
        </authorList>
    </citation>
    <scope>NUCLEOTIDE SEQUENCE [LARGE SCALE GENOMIC DNA]</scope>
    <source>
        <strain evidence="2 3">KS4</strain>
    </source>
</reference>
<evidence type="ECO:0000313" key="3">
    <source>
        <dbReference type="Proteomes" id="UP000317369"/>
    </source>
</evidence>
<dbReference type="Proteomes" id="UP000317369">
    <property type="component" value="Chromosome"/>
</dbReference>
<organism evidence="2 3">
    <name type="scientific">Poriferisphaera corsica</name>
    <dbReference type="NCBI Taxonomy" id="2528020"/>
    <lineage>
        <taxon>Bacteria</taxon>
        <taxon>Pseudomonadati</taxon>
        <taxon>Planctomycetota</taxon>
        <taxon>Phycisphaerae</taxon>
        <taxon>Phycisphaerales</taxon>
        <taxon>Phycisphaeraceae</taxon>
        <taxon>Poriferisphaera</taxon>
    </lineage>
</organism>
<dbReference type="AlphaFoldDB" id="A0A517YUB7"/>
<feature type="transmembrane region" description="Helical" evidence="1">
    <location>
        <begin position="259"/>
        <end position="282"/>
    </location>
</feature>
<name>A0A517YUB7_9BACT</name>
<keyword evidence="1" id="KW-0472">Membrane</keyword>
<evidence type="ECO:0008006" key="4">
    <source>
        <dbReference type="Google" id="ProtNLM"/>
    </source>
</evidence>
<feature type="transmembrane region" description="Helical" evidence="1">
    <location>
        <begin position="322"/>
        <end position="341"/>
    </location>
</feature>